<keyword evidence="1 3" id="KW-0456">Lyase</keyword>
<accession>A0A5C5XP53</accession>
<comment type="similarity">
    <text evidence="3">Belongs to the DapA family.</text>
</comment>
<evidence type="ECO:0000313" key="7">
    <source>
        <dbReference type="Proteomes" id="UP000316095"/>
    </source>
</evidence>
<dbReference type="Proteomes" id="UP000316095">
    <property type="component" value="Unassembled WGS sequence"/>
</dbReference>
<name>A0A5C5XP53_9PLAN</name>
<dbReference type="InterPro" id="IPR002220">
    <property type="entry name" value="DapA-like"/>
</dbReference>
<comment type="caution">
    <text evidence="6">The sequence shown here is derived from an EMBL/GenBank/DDBJ whole genome shotgun (WGS) entry which is preliminary data.</text>
</comment>
<dbReference type="PROSITE" id="PS00666">
    <property type="entry name" value="DHDPS_2"/>
    <property type="match status" value="1"/>
</dbReference>
<dbReference type="InterPro" id="IPR013785">
    <property type="entry name" value="Aldolase_TIM"/>
</dbReference>
<evidence type="ECO:0000313" key="6">
    <source>
        <dbReference type="EMBL" id="TWT63562.1"/>
    </source>
</evidence>
<evidence type="ECO:0000256" key="5">
    <source>
        <dbReference type="PIRSR" id="PIRSR001365-2"/>
    </source>
</evidence>
<dbReference type="EC" id="4.1.2.-" evidence="6"/>
<dbReference type="PIRSF" id="PIRSF001365">
    <property type="entry name" value="DHDPS"/>
    <property type="match status" value="1"/>
</dbReference>
<feature type="active site" description="Schiff-base intermediate with substrate" evidence="4">
    <location>
        <position position="153"/>
    </location>
</feature>
<dbReference type="PANTHER" id="PTHR42849:SF1">
    <property type="entry name" value="N-ACETYLNEURAMINATE LYASE"/>
    <property type="match status" value="1"/>
</dbReference>
<feature type="active site" description="Proton donor/acceptor" evidence="4">
    <location>
        <position position="125"/>
    </location>
</feature>
<gene>
    <name evidence="6" type="primary">yagE_2</name>
    <name evidence="6" type="ORF">Pan54_43150</name>
</gene>
<reference evidence="6 7" key="1">
    <citation type="submission" date="2019-02" db="EMBL/GenBank/DDBJ databases">
        <title>Deep-cultivation of Planctomycetes and their phenomic and genomic characterization uncovers novel biology.</title>
        <authorList>
            <person name="Wiegand S."/>
            <person name="Jogler M."/>
            <person name="Boedeker C."/>
            <person name="Pinto D."/>
            <person name="Vollmers J."/>
            <person name="Rivas-Marin E."/>
            <person name="Kohn T."/>
            <person name="Peeters S.H."/>
            <person name="Heuer A."/>
            <person name="Rast P."/>
            <person name="Oberbeckmann S."/>
            <person name="Bunk B."/>
            <person name="Jeske O."/>
            <person name="Meyerdierks A."/>
            <person name="Storesund J.E."/>
            <person name="Kallscheuer N."/>
            <person name="Luecker S."/>
            <person name="Lage O.M."/>
            <person name="Pohl T."/>
            <person name="Merkel B.J."/>
            <person name="Hornburger P."/>
            <person name="Mueller R.-W."/>
            <person name="Bruemmer F."/>
            <person name="Labrenz M."/>
            <person name="Spormann A.M."/>
            <person name="Op Den Camp H."/>
            <person name="Overmann J."/>
            <person name="Amann R."/>
            <person name="Jetten M.S.M."/>
            <person name="Mascher T."/>
            <person name="Medema M.H."/>
            <person name="Devos D.P."/>
            <person name="Kaster A.-K."/>
            <person name="Ovreas L."/>
            <person name="Rohde M."/>
            <person name="Galperin M.Y."/>
            <person name="Jogler C."/>
        </authorList>
    </citation>
    <scope>NUCLEOTIDE SEQUENCE [LARGE SCALE GENOMIC DNA]</scope>
    <source>
        <strain evidence="6 7">Pan54</strain>
    </source>
</reference>
<dbReference type="SMART" id="SM01130">
    <property type="entry name" value="DHDPS"/>
    <property type="match status" value="1"/>
</dbReference>
<evidence type="ECO:0000256" key="1">
    <source>
        <dbReference type="ARBA" id="ARBA00023239"/>
    </source>
</evidence>
<feature type="binding site" evidence="5">
    <location>
        <position position="197"/>
    </location>
    <ligand>
        <name>pyruvate</name>
        <dbReference type="ChEBI" id="CHEBI:15361"/>
    </ligand>
</feature>
<dbReference type="CDD" id="cd00408">
    <property type="entry name" value="DHDPS-like"/>
    <property type="match status" value="1"/>
</dbReference>
<evidence type="ECO:0000256" key="4">
    <source>
        <dbReference type="PIRSR" id="PIRSR001365-1"/>
    </source>
</evidence>
<dbReference type="GO" id="GO:0019262">
    <property type="term" value="P:N-acetylneuraminate catabolic process"/>
    <property type="evidence" value="ECO:0007669"/>
    <property type="project" value="TreeGrafter"/>
</dbReference>
<keyword evidence="2" id="KW-0704">Schiff base</keyword>
<proteinExistence type="inferred from homology"/>
<dbReference type="SUPFAM" id="SSF51569">
    <property type="entry name" value="Aldolase"/>
    <property type="match status" value="1"/>
</dbReference>
<dbReference type="PRINTS" id="PR00146">
    <property type="entry name" value="DHPICSNTHASE"/>
</dbReference>
<evidence type="ECO:0000256" key="3">
    <source>
        <dbReference type="PIRNR" id="PIRNR001365"/>
    </source>
</evidence>
<dbReference type="PANTHER" id="PTHR42849">
    <property type="entry name" value="N-ACETYLNEURAMINATE LYASE"/>
    <property type="match status" value="1"/>
</dbReference>
<dbReference type="InterPro" id="IPR020625">
    <property type="entry name" value="Schiff_base-form_aldolases_AS"/>
</dbReference>
<dbReference type="GO" id="GO:0008747">
    <property type="term" value="F:N-acetylneuraminate lyase activity"/>
    <property type="evidence" value="ECO:0007669"/>
    <property type="project" value="TreeGrafter"/>
</dbReference>
<organism evidence="6 7">
    <name type="scientific">Rubinisphaera italica</name>
    <dbReference type="NCBI Taxonomy" id="2527969"/>
    <lineage>
        <taxon>Bacteria</taxon>
        <taxon>Pseudomonadati</taxon>
        <taxon>Planctomycetota</taxon>
        <taxon>Planctomycetia</taxon>
        <taxon>Planctomycetales</taxon>
        <taxon>Planctomycetaceae</taxon>
        <taxon>Rubinisphaera</taxon>
    </lineage>
</organism>
<evidence type="ECO:0000256" key="2">
    <source>
        <dbReference type="ARBA" id="ARBA00023270"/>
    </source>
</evidence>
<dbReference type="AlphaFoldDB" id="A0A5C5XP53"/>
<dbReference type="Gene3D" id="3.20.20.70">
    <property type="entry name" value="Aldolase class I"/>
    <property type="match status" value="1"/>
</dbReference>
<dbReference type="EMBL" id="SJPG01000001">
    <property type="protein sequence ID" value="TWT63562.1"/>
    <property type="molecule type" value="Genomic_DNA"/>
</dbReference>
<keyword evidence="7" id="KW-1185">Reference proteome</keyword>
<feature type="binding site" evidence="5">
    <location>
        <position position="37"/>
    </location>
    <ligand>
        <name>pyruvate</name>
        <dbReference type="ChEBI" id="CHEBI:15361"/>
    </ligand>
</feature>
<sequence length="289" mass="31956">MVTPLLTYDELDRSGTERLLEHLIEGGVSGVFILGTTGEAQCLSYRLRRELIELVTNVVAGRVSVLVGITDTAFAESVSLANHAASCGADALVLTTPYYFPVGQTELLGYTRRLVEKLSLPLMLYNMPSLTKVWFEIETLKQLAEDSRIVGVKDSSGDLEYYGRLTELKKLRPDWSILMGPEANLIESMQLGGDGGVHGGANIFPSLFVKCYNAWQQGDETKAREYEKQITALQAIYDIGKYGSRFIKAVKSGLGILEICSDHMAEPFNHFLEPERLKVAEILKTISTP</sequence>
<protein>
    <submittedName>
        <fullName evidence="6">Putative 2-keto-3-deoxy-galactonate aldolase YagE</fullName>
        <ecNumber evidence="6">4.1.2.-</ecNumber>
    </submittedName>
</protein>
<dbReference type="Pfam" id="PF00701">
    <property type="entry name" value="DHDPS"/>
    <property type="match status" value="1"/>
</dbReference>
<dbReference type="GO" id="GO:0005829">
    <property type="term" value="C:cytosol"/>
    <property type="evidence" value="ECO:0007669"/>
    <property type="project" value="TreeGrafter"/>
</dbReference>